<evidence type="ECO:0000259" key="2">
    <source>
        <dbReference type="PROSITE" id="PS51379"/>
    </source>
</evidence>
<dbReference type="Gene3D" id="3.30.70.20">
    <property type="match status" value="2"/>
</dbReference>
<evidence type="ECO:0000313" key="4">
    <source>
        <dbReference type="Proteomes" id="UP000305095"/>
    </source>
</evidence>
<feature type="domain" description="4Fe-4S ferredoxin-type" evidence="2">
    <location>
        <begin position="734"/>
        <end position="764"/>
    </location>
</feature>
<name>A0A4U6RIB5_BRAEL</name>
<accession>A0A4U6RIB5</accession>
<protein>
    <submittedName>
        <fullName evidence="3">4Fe-4S dicluster domain-containing protein</fullName>
    </submittedName>
</protein>
<dbReference type="Proteomes" id="UP000305095">
    <property type="component" value="Unassembled WGS sequence"/>
</dbReference>
<dbReference type="EMBL" id="SZZP01000027">
    <property type="protein sequence ID" value="TKV74197.1"/>
    <property type="molecule type" value="Genomic_DNA"/>
</dbReference>
<dbReference type="PROSITE" id="PS51379">
    <property type="entry name" value="4FE4S_FER_2"/>
    <property type="match status" value="2"/>
</dbReference>
<comment type="caution">
    <text evidence="3">The sequence shown here is derived from an EMBL/GenBank/DDBJ whole genome shotgun (WGS) entry which is preliminary data.</text>
</comment>
<dbReference type="PROSITE" id="PS51318">
    <property type="entry name" value="TAT"/>
    <property type="match status" value="1"/>
</dbReference>
<feature type="domain" description="4Fe-4S ferredoxin-type" evidence="2">
    <location>
        <begin position="821"/>
        <end position="850"/>
    </location>
</feature>
<dbReference type="CDD" id="cd10551">
    <property type="entry name" value="PsrB"/>
    <property type="match status" value="1"/>
</dbReference>
<feature type="region of interest" description="Disordered" evidence="1">
    <location>
        <begin position="1"/>
        <end position="26"/>
    </location>
</feature>
<dbReference type="Gene3D" id="2.40.40.20">
    <property type="match status" value="1"/>
</dbReference>
<dbReference type="AlphaFoldDB" id="A0A4U6RIB5"/>
<reference evidence="3 4" key="1">
    <citation type="submission" date="2019-05" db="EMBL/GenBank/DDBJ databases">
        <title>Draft Genome of Bradyrhizobium elkanii strain SEMIA 938, Used in Commercial Inoculants for Lupinus spp. in Brazil.</title>
        <authorList>
            <person name="Hungria M."/>
            <person name="Delamuta J.R.M."/>
            <person name="Ribeiro R.A."/>
            <person name="Nogueira M.A."/>
        </authorList>
    </citation>
    <scope>NUCLEOTIDE SEQUENCE [LARGE SCALE GENOMIC DNA]</scope>
    <source>
        <strain evidence="3 4">Semia 938</strain>
    </source>
</reference>
<proteinExistence type="predicted"/>
<dbReference type="Pfam" id="PF13247">
    <property type="entry name" value="Fer4_11"/>
    <property type="match status" value="1"/>
</dbReference>
<dbReference type="NCBIfam" id="TIGR04519">
    <property type="entry name" value="MoCo_extend_TAT"/>
    <property type="match status" value="1"/>
</dbReference>
<dbReference type="PANTHER" id="PTHR42783">
    <property type="entry name" value="GLUTAMATE SYNTHASE [NADPH] SMALL CHAIN"/>
    <property type="match status" value="1"/>
</dbReference>
<dbReference type="SUPFAM" id="SSF50692">
    <property type="entry name" value="ADC-like"/>
    <property type="match status" value="1"/>
</dbReference>
<evidence type="ECO:0000313" key="3">
    <source>
        <dbReference type="EMBL" id="TKV74197.1"/>
    </source>
</evidence>
<dbReference type="SUPFAM" id="SSF53706">
    <property type="entry name" value="Formate dehydrogenase/DMSO reductase, domains 1-3"/>
    <property type="match status" value="1"/>
</dbReference>
<dbReference type="InterPro" id="IPR006311">
    <property type="entry name" value="TAT_signal"/>
</dbReference>
<dbReference type="PANTHER" id="PTHR42783:SF3">
    <property type="entry name" value="GLUTAMATE SYNTHASE [NADPH] SMALL CHAIN-RELATED"/>
    <property type="match status" value="1"/>
</dbReference>
<dbReference type="CDD" id="cd02784">
    <property type="entry name" value="MopB_CT_PHLH"/>
    <property type="match status" value="1"/>
</dbReference>
<dbReference type="InterPro" id="IPR017896">
    <property type="entry name" value="4Fe4S_Fe-S-bd"/>
</dbReference>
<organism evidence="3 4">
    <name type="scientific">Bradyrhizobium elkanii</name>
    <dbReference type="NCBI Taxonomy" id="29448"/>
    <lineage>
        <taxon>Bacteria</taxon>
        <taxon>Pseudomonadati</taxon>
        <taxon>Pseudomonadota</taxon>
        <taxon>Alphaproteobacteria</taxon>
        <taxon>Hyphomicrobiales</taxon>
        <taxon>Nitrobacteraceae</taxon>
        <taxon>Bradyrhizobium</taxon>
    </lineage>
</organism>
<dbReference type="InterPro" id="IPR030948">
    <property type="entry name" value="TAT_var_transloc_signal_dom"/>
</dbReference>
<dbReference type="SUPFAM" id="SSF54862">
    <property type="entry name" value="4Fe-4S ferredoxins"/>
    <property type="match status" value="1"/>
</dbReference>
<dbReference type="InterPro" id="IPR009010">
    <property type="entry name" value="Asp_de-COase-like_dom_sf"/>
</dbReference>
<gene>
    <name evidence="3" type="ORF">FDV58_33420</name>
</gene>
<sequence>MKRDARQQRNPVAPPEGGRRQWSGMEELSDDPAFQAFVNAEYPAAQQFSPTARREFLKLMGASFALAGLTGCEKSPFVAALPYVDQPDDATIGIPRTYATATVFDGYAQPVLATTYSGRPTKLDGNPEHPVTGGRSDVFMQSAVLGLYDPDRAQAPTRRGEPVSWKDVVAAIGVLREGWASDGGKGLRLLVGPITSPTLLRQLDALLKQFPKARVHLHAPTADSSQRPFATAAYGKPVDLHYALEQCDVIVSLDDDILGPGLNQVRNARGWVTSRRRFADRPGNRLFMAESVPSATGAVAGNRLIADASRMPVLAEALANALGVSGRAAGELTERERDWIRRAADACSKARGRSLVVAGPVGGEAAAIWSAKINDALGNAGQTLKFTDPVAGPAGAGTLAELVSNINAGQVHSVIVIDCNAAYNSPGELKTAEALQRVRTSLHLGLQRDETGALCEWQLSLAHALESWSDARAVDGTTTILQPVIAPFYDVRTIHQIVAMLLGEIDPASDTAVRETWQATFGEAFSTRWEQALHDGFVQGAAAFVDARPGSAAVTAPSTHGAVDIVFRPDPTVWDGQFANVGWLQELPKPLTTVTWSNVVAIAPDLAKRIPIANGDHVEVRIGKRSVTGPVWIVPGQAGNTVALYLGYGRTRAGRVGDGLGYDAYQVRPADQPSLAKGSLRKIDVTETLAVTQLHHRMEGFDFVREMRPGEAAQPTSAEQASFYPKWESSENAWGMVIDLDACIGCNACVAACTAENNVPVVGADQVKVGREMHWLRIARYYDGGIEEPKSYFQPVPCMHCEDAPCEMGCPVHATTHSPEGLNQMVYNRCIGTRTCSSYCPYKVRRFNFFDYRAPADSPTQAAHNPDVTVRSRGVMEKCTYCVQRIEVAHVTADKESRPLRDGEVVTACQQACPTKAIVFGDIKDPNSEVARLKRDGRHYVLLEELGTRPRTTYLARWRDDGSGSGQG</sequence>
<evidence type="ECO:0000256" key="1">
    <source>
        <dbReference type="SAM" id="MobiDB-lite"/>
    </source>
</evidence>